<dbReference type="Pfam" id="PF01026">
    <property type="entry name" value="TatD_DNase"/>
    <property type="match status" value="1"/>
</dbReference>
<name>A0ABW1VN21_9GAMM</name>
<dbReference type="InterPro" id="IPR032466">
    <property type="entry name" value="Metal_Hydrolase"/>
</dbReference>
<proteinExistence type="inferred from homology"/>
<keyword evidence="2 3" id="KW-0378">Hydrolase</keyword>
<evidence type="ECO:0000313" key="4">
    <source>
        <dbReference type="Proteomes" id="UP001596215"/>
    </source>
</evidence>
<organism evidence="3 4">
    <name type="scientific">Tatumella punctata</name>
    <dbReference type="NCBI Taxonomy" id="399969"/>
    <lineage>
        <taxon>Bacteria</taxon>
        <taxon>Pseudomonadati</taxon>
        <taxon>Pseudomonadota</taxon>
        <taxon>Gammaproteobacteria</taxon>
        <taxon>Enterobacterales</taxon>
        <taxon>Erwiniaceae</taxon>
        <taxon>Tatumella</taxon>
    </lineage>
</organism>
<dbReference type="PROSITE" id="PS01090">
    <property type="entry name" value="TATD_2"/>
    <property type="match status" value="1"/>
</dbReference>
<dbReference type="EMBL" id="JBHSUC010000007">
    <property type="protein sequence ID" value="MFC6362015.1"/>
    <property type="molecule type" value="Genomic_DNA"/>
</dbReference>
<evidence type="ECO:0000313" key="3">
    <source>
        <dbReference type="EMBL" id="MFC6362015.1"/>
    </source>
</evidence>
<comment type="similarity">
    <text evidence="1">Belongs to the metallo-dependent hydrolases superfamily. TatD-type hydrolase family.</text>
</comment>
<dbReference type="RefSeq" id="WP_249213119.1">
    <property type="nucleotide sequence ID" value="NZ_BAAAFW010000094.1"/>
</dbReference>
<comment type="caution">
    <text evidence="3">The sequence shown here is derived from an EMBL/GenBank/DDBJ whole genome shotgun (WGS) entry which is preliminary data.</text>
</comment>
<dbReference type="InterPro" id="IPR001130">
    <property type="entry name" value="TatD-like"/>
</dbReference>
<dbReference type="Gene3D" id="3.20.20.140">
    <property type="entry name" value="Metal-dependent hydrolases"/>
    <property type="match status" value="1"/>
</dbReference>
<accession>A0ABW1VN21</accession>
<sequence length="262" mass="28984">MKFIDTHCHYDFPPFEHHEAAELKRASQAGVEKIIVPAVSSARFSAVMALAGRYQPLYAALGLHPVWTEQHCDDDIDQLQQWLQQQPAKLVALGETGLDYFTPQLAAYSGQQISRLKAQLSLAKRYDLPVILHSRRTHDLLAGLLRQAKLPASGVIHGFSGSLSQAMAFVKLGYRIGVGGTITYPRAAKTRNTIAALPLHALVLETDAPDMPLHGFQGQPNRPEQIAAVWRVLTELRSEPAEQIAQTLWNNSLRLFPRLAAS</sequence>
<evidence type="ECO:0000256" key="1">
    <source>
        <dbReference type="ARBA" id="ARBA00009275"/>
    </source>
</evidence>
<dbReference type="PANTHER" id="PTHR46124:SF3">
    <property type="entry name" value="HYDROLASE"/>
    <property type="match status" value="1"/>
</dbReference>
<dbReference type="CDD" id="cd01310">
    <property type="entry name" value="TatD_DNAse"/>
    <property type="match status" value="1"/>
</dbReference>
<keyword evidence="4" id="KW-1185">Reference proteome</keyword>
<evidence type="ECO:0000256" key="2">
    <source>
        <dbReference type="ARBA" id="ARBA00022801"/>
    </source>
</evidence>
<gene>
    <name evidence="3" type="ORF">ACFP73_07875</name>
</gene>
<dbReference type="GO" id="GO:0016787">
    <property type="term" value="F:hydrolase activity"/>
    <property type="evidence" value="ECO:0007669"/>
    <property type="project" value="UniProtKB-KW"/>
</dbReference>
<dbReference type="PANTHER" id="PTHR46124">
    <property type="entry name" value="D-AMINOACYL-TRNA DEACYLASE"/>
    <property type="match status" value="1"/>
</dbReference>
<dbReference type="InterPro" id="IPR018228">
    <property type="entry name" value="DNase_TatD-rel_CS"/>
</dbReference>
<dbReference type="SUPFAM" id="SSF51556">
    <property type="entry name" value="Metallo-dependent hydrolases"/>
    <property type="match status" value="1"/>
</dbReference>
<protein>
    <submittedName>
        <fullName evidence="3">TatD family hydrolase</fullName>
    </submittedName>
</protein>
<dbReference type="PROSITE" id="PS01091">
    <property type="entry name" value="TATD_3"/>
    <property type="match status" value="1"/>
</dbReference>
<reference evidence="4" key="1">
    <citation type="journal article" date="2019" name="Int. J. Syst. Evol. Microbiol.">
        <title>The Global Catalogue of Microorganisms (GCM) 10K type strain sequencing project: providing services to taxonomists for standard genome sequencing and annotation.</title>
        <authorList>
            <consortium name="The Broad Institute Genomics Platform"/>
            <consortium name="The Broad Institute Genome Sequencing Center for Infectious Disease"/>
            <person name="Wu L."/>
            <person name="Ma J."/>
        </authorList>
    </citation>
    <scope>NUCLEOTIDE SEQUENCE [LARGE SCALE GENOMIC DNA]</scope>
    <source>
        <strain evidence="4">CGMCC 4.1530</strain>
    </source>
</reference>
<dbReference type="Proteomes" id="UP001596215">
    <property type="component" value="Unassembled WGS sequence"/>
</dbReference>
<dbReference type="PIRSF" id="PIRSF005902">
    <property type="entry name" value="DNase_TatD"/>
    <property type="match status" value="1"/>
</dbReference>